<dbReference type="Proteomes" id="UP000176547">
    <property type="component" value="Unassembled WGS sequence"/>
</dbReference>
<dbReference type="SUPFAM" id="SSF53098">
    <property type="entry name" value="Ribonuclease H-like"/>
    <property type="match status" value="1"/>
</dbReference>
<reference evidence="2 3" key="1">
    <citation type="journal article" date="2016" name="Nat. Commun.">
        <title>Thousands of microbial genomes shed light on interconnected biogeochemical processes in an aquifer system.</title>
        <authorList>
            <person name="Anantharaman K."/>
            <person name="Brown C.T."/>
            <person name="Hug L.A."/>
            <person name="Sharon I."/>
            <person name="Castelle C.J."/>
            <person name="Probst A.J."/>
            <person name="Thomas B.C."/>
            <person name="Singh A."/>
            <person name="Wilkins M.J."/>
            <person name="Karaoz U."/>
            <person name="Brodie E.L."/>
            <person name="Williams K.H."/>
            <person name="Hubbard S.S."/>
            <person name="Banfield J.F."/>
        </authorList>
    </citation>
    <scope>NUCLEOTIDE SEQUENCE [LARGE SCALE GENOMIC DNA]</scope>
</reference>
<dbReference type="PANTHER" id="PTHR47723:SF19">
    <property type="entry name" value="POLYNUCLEOTIDYL TRANSFERASE, RIBONUCLEASE H-LIKE SUPERFAMILY PROTEIN"/>
    <property type="match status" value="1"/>
</dbReference>
<gene>
    <name evidence="2" type="ORF">A3K06_03515</name>
</gene>
<dbReference type="InterPro" id="IPR053151">
    <property type="entry name" value="RNase_H-like"/>
</dbReference>
<dbReference type="AlphaFoldDB" id="A0A1F5NEE1"/>
<dbReference type="GO" id="GO:0004523">
    <property type="term" value="F:RNA-DNA hybrid ribonuclease activity"/>
    <property type="evidence" value="ECO:0007669"/>
    <property type="project" value="InterPro"/>
</dbReference>
<evidence type="ECO:0000259" key="1">
    <source>
        <dbReference type="PROSITE" id="PS50879"/>
    </source>
</evidence>
<protein>
    <recommendedName>
        <fullName evidence="1">RNase H type-1 domain-containing protein</fullName>
    </recommendedName>
</protein>
<dbReference type="PROSITE" id="PS50879">
    <property type="entry name" value="RNASE_H_1"/>
    <property type="match status" value="1"/>
</dbReference>
<dbReference type="PANTHER" id="PTHR47723">
    <property type="entry name" value="OS05G0353850 PROTEIN"/>
    <property type="match status" value="1"/>
</dbReference>
<dbReference type="EMBL" id="MFEG01000022">
    <property type="protein sequence ID" value="OGE75934.1"/>
    <property type="molecule type" value="Genomic_DNA"/>
</dbReference>
<comment type="caution">
    <text evidence="2">The sequence shown here is derived from an EMBL/GenBank/DDBJ whole genome shotgun (WGS) entry which is preliminary data.</text>
</comment>
<dbReference type="Pfam" id="PF13456">
    <property type="entry name" value="RVT_3"/>
    <property type="match status" value="1"/>
</dbReference>
<sequence length="136" mass="14851">MNKLKIYTDGGARGNPGPAGLGAVIYDSAGKVIKKIGEYLGEKTNNEAEYEAVLRALTEAKALGAKEVEVVLDSELVARQLNNIYRAKNHRMLELLLKVRALEAGFKKTTYRHVPREENAVADSLVNEAIDKKGAV</sequence>
<dbReference type="InterPro" id="IPR036397">
    <property type="entry name" value="RNaseH_sf"/>
</dbReference>
<dbReference type="InterPro" id="IPR002156">
    <property type="entry name" value="RNaseH_domain"/>
</dbReference>
<dbReference type="GO" id="GO:0003676">
    <property type="term" value="F:nucleic acid binding"/>
    <property type="evidence" value="ECO:0007669"/>
    <property type="project" value="InterPro"/>
</dbReference>
<evidence type="ECO:0000313" key="2">
    <source>
        <dbReference type="EMBL" id="OGE75934.1"/>
    </source>
</evidence>
<evidence type="ECO:0000313" key="3">
    <source>
        <dbReference type="Proteomes" id="UP000176547"/>
    </source>
</evidence>
<dbReference type="InterPro" id="IPR012337">
    <property type="entry name" value="RNaseH-like_sf"/>
</dbReference>
<dbReference type="Gene3D" id="3.30.420.10">
    <property type="entry name" value="Ribonuclease H-like superfamily/Ribonuclease H"/>
    <property type="match status" value="1"/>
</dbReference>
<accession>A0A1F5NEE1</accession>
<feature type="domain" description="RNase H type-1" evidence="1">
    <location>
        <begin position="1"/>
        <end position="131"/>
    </location>
</feature>
<proteinExistence type="predicted"/>
<dbReference type="CDD" id="cd09279">
    <property type="entry name" value="RNase_HI_like"/>
    <property type="match status" value="1"/>
</dbReference>
<organism evidence="2 3">
    <name type="scientific">Candidatus Doudnabacteria bacterium RIFCSPHIGHO2_01_52_17</name>
    <dbReference type="NCBI Taxonomy" id="1817820"/>
    <lineage>
        <taxon>Bacteria</taxon>
        <taxon>Candidatus Doudnaibacteriota</taxon>
    </lineage>
</organism>
<name>A0A1F5NEE1_9BACT</name>